<name>T0QNE9_SAPDV</name>
<protein>
    <submittedName>
        <fullName evidence="1">Uncharacterized protein</fullName>
    </submittedName>
</protein>
<dbReference type="RefSeq" id="XP_008606881.1">
    <property type="nucleotide sequence ID" value="XM_008608659.1"/>
</dbReference>
<organism evidence="1 2">
    <name type="scientific">Saprolegnia diclina (strain VS20)</name>
    <dbReference type="NCBI Taxonomy" id="1156394"/>
    <lineage>
        <taxon>Eukaryota</taxon>
        <taxon>Sar</taxon>
        <taxon>Stramenopiles</taxon>
        <taxon>Oomycota</taxon>
        <taxon>Saprolegniomycetes</taxon>
        <taxon>Saprolegniales</taxon>
        <taxon>Saprolegniaceae</taxon>
        <taxon>Saprolegnia</taxon>
    </lineage>
</organism>
<dbReference type="Proteomes" id="UP000030762">
    <property type="component" value="Unassembled WGS sequence"/>
</dbReference>
<evidence type="ECO:0000313" key="2">
    <source>
        <dbReference type="Proteomes" id="UP000030762"/>
    </source>
</evidence>
<dbReference type="GO" id="GO:0005829">
    <property type="term" value="C:cytosol"/>
    <property type="evidence" value="ECO:0007669"/>
    <property type="project" value="TreeGrafter"/>
</dbReference>
<evidence type="ECO:0000313" key="1">
    <source>
        <dbReference type="EMBL" id="EQC39609.1"/>
    </source>
</evidence>
<gene>
    <name evidence="1" type="ORF">SDRG_03042</name>
</gene>
<reference evidence="1 2" key="1">
    <citation type="submission" date="2012-04" db="EMBL/GenBank/DDBJ databases">
        <title>The Genome Sequence of Saprolegnia declina VS20.</title>
        <authorList>
            <consortium name="The Broad Institute Genome Sequencing Platform"/>
            <person name="Russ C."/>
            <person name="Nusbaum C."/>
            <person name="Tyler B."/>
            <person name="van West P."/>
            <person name="Dieguez-Uribeondo J."/>
            <person name="de Bruijn I."/>
            <person name="Tripathy S."/>
            <person name="Jiang R."/>
            <person name="Young S.K."/>
            <person name="Zeng Q."/>
            <person name="Gargeya S."/>
            <person name="Fitzgerald M."/>
            <person name="Haas B."/>
            <person name="Abouelleil A."/>
            <person name="Alvarado L."/>
            <person name="Arachchi H.M."/>
            <person name="Berlin A."/>
            <person name="Chapman S.B."/>
            <person name="Goldberg J."/>
            <person name="Griggs A."/>
            <person name="Gujja S."/>
            <person name="Hansen M."/>
            <person name="Howarth C."/>
            <person name="Imamovic A."/>
            <person name="Larimer J."/>
            <person name="McCowen C."/>
            <person name="Montmayeur A."/>
            <person name="Murphy C."/>
            <person name="Neiman D."/>
            <person name="Pearson M."/>
            <person name="Priest M."/>
            <person name="Roberts A."/>
            <person name="Saif S."/>
            <person name="Shea T."/>
            <person name="Sisk P."/>
            <person name="Sykes S."/>
            <person name="Wortman J."/>
            <person name="Nusbaum C."/>
            <person name="Birren B."/>
        </authorList>
    </citation>
    <scope>NUCLEOTIDE SEQUENCE [LARGE SCALE GENOMIC DNA]</scope>
    <source>
        <strain evidence="1 2">VS20</strain>
    </source>
</reference>
<keyword evidence="2" id="KW-1185">Reference proteome</keyword>
<dbReference type="OrthoDB" id="10267106at2759"/>
<dbReference type="eggNOG" id="ENOG502QWDD">
    <property type="taxonomic scope" value="Eukaryota"/>
</dbReference>
<dbReference type="PANTHER" id="PTHR30283">
    <property type="entry name" value="PEROXIDE STRESS RESPONSE PROTEIN YAAA"/>
    <property type="match status" value="1"/>
</dbReference>
<dbReference type="Pfam" id="PF03883">
    <property type="entry name" value="H2O2_YaaD"/>
    <property type="match status" value="1"/>
</dbReference>
<dbReference type="InterPro" id="IPR005583">
    <property type="entry name" value="YaaA"/>
</dbReference>
<sequence length="282" mass="31282">MLVMVLSPAKTLDLALPKLRTCTQPKFLDEASILVQDLRKLTPAKLKGLLGVSDALAKLNHDRYKHFVDHADASSPSDTFKQALFAFDGPAYKGIQAASFSTDDVAYVQDHLRILCGLYGILRPLDLIQPYRLEMGQKFANARGKDLYMFWGNTIARELNDLFATAPEGDTKILLNVASQEYFKSVDKSALDPSILIVDVVFKDDGKIKSAFAKRARGLMVHYVSTRRLSSIAALRAFDLEGYAFSNTESTETSLVFARSKAALKRHQDATAPPKAKRAKHE</sequence>
<dbReference type="HAMAP" id="MF_00652">
    <property type="entry name" value="UPF0246"/>
    <property type="match status" value="1"/>
</dbReference>
<dbReference type="OMA" id="WKNGQYK"/>
<dbReference type="GO" id="GO:0033194">
    <property type="term" value="P:response to hydroperoxide"/>
    <property type="evidence" value="ECO:0007669"/>
    <property type="project" value="TreeGrafter"/>
</dbReference>
<dbReference type="GeneID" id="19943769"/>
<dbReference type="InParanoid" id="T0QNE9"/>
<dbReference type="AlphaFoldDB" id="T0QNE9"/>
<dbReference type="STRING" id="1156394.T0QNE9"/>
<dbReference type="PANTHER" id="PTHR30283:SF4">
    <property type="entry name" value="PEROXIDE STRESS RESISTANCE PROTEIN YAAA"/>
    <property type="match status" value="1"/>
</dbReference>
<proteinExistence type="inferred from homology"/>
<accession>T0QNE9</accession>
<dbReference type="VEuPathDB" id="FungiDB:SDRG_03042"/>
<dbReference type="NCBIfam" id="NF002542">
    <property type="entry name" value="PRK02101.1-3"/>
    <property type="match status" value="1"/>
</dbReference>
<dbReference type="EMBL" id="JH767138">
    <property type="protein sequence ID" value="EQC39609.1"/>
    <property type="molecule type" value="Genomic_DNA"/>
</dbReference>